<dbReference type="AlphaFoldDB" id="A0A9Q1DTD1"/>
<dbReference type="OrthoDB" id="118105at2759"/>
<evidence type="ECO:0000313" key="3">
    <source>
        <dbReference type="EMBL" id="KAJ8280032.1"/>
    </source>
</evidence>
<feature type="compositionally biased region" description="Basic and acidic residues" evidence="1">
    <location>
        <begin position="1"/>
        <end position="12"/>
    </location>
</feature>
<proteinExistence type="predicted"/>
<dbReference type="Proteomes" id="UP001152803">
    <property type="component" value="Unassembled WGS sequence"/>
</dbReference>
<gene>
    <name evidence="3" type="ORF">COCON_G00070980</name>
</gene>
<dbReference type="InterPro" id="IPR032718">
    <property type="entry name" value="PGBD4_Znf_C"/>
</dbReference>
<accession>A0A9Q1DTD1</accession>
<feature type="compositionally biased region" description="Basic residues" evidence="1">
    <location>
        <begin position="32"/>
        <end position="46"/>
    </location>
</feature>
<sequence>MSEPAGDWHETAEPSTAAVGETAGPHPPERRVCRRVRSGKRPRLAGSVIRRRSPWPYRAASQPVGELRQASALQPMTRQEFQEELTAQLCRGTSESPPPQEVCMHMPVRISQQRDQSQKASSGCKTCIHCRESRHVYQLTPWQCNECQVPLCLIVDRNCFEEWHK</sequence>
<evidence type="ECO:0000259" key="2">
    <source>
        <dbReference type="Pfam" id="PF13842"/>
    </source>
</evidence>
<evidence type="ECO:0000256" key="1">
    <source>
        <dbReference type="SAM" id="MobiDB-lite"/>
    </source>
</evidence>
<comment type="caution">
    <text evidence="3">The sequence shown here is derived from an EMBL/GenBank/DDBJ whole genome shotgun (WGS) entry which is preliminary data.</text>
</comment>
<protein>
    <recommendedName>
        <fullName evidence="2">PiggyBac transposable element-derived protein 4 C-terminal zinc-finger domain-containing protein</fullName>
    </recommendedName>
</protein>
<feature type="domain" description="PiggyBac transposable element-derived protein 4 C-terminal zinc-finger" evidence="2">
    <location>
        <begin position="124"/>
        <end position="164"/>
    </location>
</feature>
<name>A0A9Q1DTD1_CONCO</name>
<dbReference type="EMBL" id="JAFJMO010000004">
    <property type="protein sequence ID" value="KAJ8280032.1"/>
    <property type="molecule type" value="Genomic_DNA"/>
</dbReference>
<reference evidence="3" key="1">
    <citation type="journal article" date="2023" name="Science">
        <title>Genome structures resolve the early diversification of teleost fishes.</title>
        <authorList>
            <person name="Parey E."/>
            <person name="Louis A."/>
            <person name="Montfort J."/>
            <person name="Bouchez O."/>
            <person name="Roques C."/>
            <person name="Iampietro C."/>
            <person name="Lluch J."/>
            <person name="Castinel A."/>
            <person name="Donnadieu C."/>
            <person name="Desvignes T."/>
            <person name="Floi Bucao C."/>
            <person name="Jouanno E."/>
            <person name="Wen M."/>
            <person name="Mejri S."/>
            <person name="Dirks R."/>
            <person name="Jansen H."/>
            <person name="Henkel C."/>
            <person name="Chen W.J."/>
            <person name="Zahm M."/>
            <person name="Cabau C."/>
            <person name="Klopp C."/>
            <person name="Thompson A.W."/>
            <person name="Robinson-Rechavi M."/>
            <person name="Braasch I."/>
            <person name="Lecointre G."/>
            <person name="Bobe J."/>
            <person name="Postlethwait J.H."/>
            <person name="Berthelot C."/>
            <person name="Roest Crollius H."/>
            <person name="Guiguen Y."/>
        </authorList>
    </citation>
    <scope>NUCLEOTIDE SEQUENCE</scope>
    <source>
        <strain evidence="3">Concon-B</strain>
    </source>
</reference>
<organism evidence="3 4">
    <name type="scientific">Conger conger</name>
    <name type="common">Conger eel</name>
    <name type="synonym">Muraena conger</name>
    <dbReference type="NCBI Taxonomy" id="82655"/>
    <lineage>
        <taxon>Eukaryota</taxon>
        <taxon>Metazoa</taxon>
        <taxon>Chordata</taxon>
        <taxon>Craniata</taxon>
        <taxon>Vertebrata</taxon>
        <taxon>Euteleostomi</taxon>
        <taxon>Actinopterygii</taxon>
        <taxon>Neopterygii</taxon>
        <taxon>Teleostei</taxon>
        <taxon>Anguilliformes</taxon>
        <taxon>Congridae</taxon>
        <taxon>Conger</taxon>
    </lineage>
</organism>
<dbReference type="Pfam" id="PF13842">
    <property type="entry name" value="zf-Tnp_2"/>
    <property type="match status" value="1"/>
</dbReference>
<feature type="region of interest" description="Disordered" evidence="1">
    <location>
        <begin position="1"/>
        <end position="46"/>
    </location>
</feature>
<evidence type="ECO:0000313" key="4">
    <source>
        <dbReference type="Proteomes" id="UP001152803"/>
    </source>
</evidence>
<keyword evidence="4" id="KW-1185">Reference proteome</keyword>